<dbReference type="GO" id="GO:0016987">
    <property type="term" value="F:sigma factor activity"/>
    <property type="evidence" value="ECO:0007669"/>
    <property type="project" value="UniProtKB-KW"/>
</dbReference>
<keyword evidence="5" id="KW-0805">Transcription regulation</keyword>
<keyword evidence="2" id="KW-0240">DNA-directed RNA polymerase</keyword>
<evidence type="ECO:0000259" key="9">
    <source>
        <dbReference type="Pfam" id="PF04552"/>
    </source>
</evidence>
<evidence type="ECO:0000256" key="7">
    <source>
        <dbReference type="ARBA" id="ARBA00023125"/>
    </source>
</evidence>
<evidence type="ECO:0000313" key="12">
    <source>
        <dbReference type="Proteomes" id="UP000189941"/>
    </source>
</evidence>
<dbReference type="GO" id="GO:0016779">
    <property type="term" value="F:nucleotidyltransferase activity"/>
    <property type="evidence" value="ECO:0007669"/>
    <property type="project" value="UniProtKB-KW"/>
</dbReference>
<dbReference type="AlphaFoldDB" id="A0A1T4KA85"/>
<organism evidence="11 12">
    <name type="scientific">Globicatella sulfidifaciens DSM 15739</name>
    <dbReference type="NCBI Taxonomy" id="1121925"/>
    <lineage>
        <taxon>Bacteria</taxon>
        <taxon>Bacillati</taxon>
        <taxon>Bacillota</taxon>
        <taxon>Bacilli</taxon>
        <taxon>Lactobacillales</taxon>
        <taxon>Aerococcaceae</taxon>
        <taxon>Globicatella</taxon>
    </lineage>
</organism>
<dbReference type="Proteomes" id="UP000189941">
    <property type="component" value="Unassembled WGS sequence"/>
</dbReference>
<sequence length="431" mass="50180">MEKRLKEKWQSLSKITTNELLKDNIEKSPNTDQLYEILDLNAEQLTYYIEEAIIENPFIEIDYALETRVSTIKNAIYQNIENEVERNSPGMAQSLIMFLFEQIMMYRHTPIRDVMVRLVDYLDEKGYLPYRYQELATKLNEDDILVLDAMTLFKQLEPAGVGAYDLQECLMLQTEQDSHAPNIAYLLLEEYFDLVSKQDVEGIHQVSGLPNEEIEASLNYFHSLRPLPAAVFDKADKVNLIPDVSVRYNQDDIELRYNRQYYPRIIFNQKYYDEMALQNDTQLFEYITTHRQNFQVLAYNLRVREQLVLAAVKALVLAQKDYLTEIKNEKRPYLIKDLARDLDIPEALAHLVVTNKNLEMKFGIIPLTDLINVTHHQGRGGLNTVNIKEIMANIIENSPQELSDNEIVSQLAAQKIIMSEQLVADYRKALE</sequence>
<evidence type="ECO:0000256" key="5">
    <source>
        <dbReference type="ARBA" id="ARBA00023015"/>
    </source>
</evidence>
<dbReference type="Pfam" id="PF04963">
    <property type="entry name" value="Sigma54_CBD"/>
    <property type="match status" value="1"/>
</dbReference>
<dbReference type="OrthoDB" id="9814402at2"/>
<dbReference type="GO" id="GO:0006352">
    <property type="term" value="P:DNA-templated transcription initiation"/>
    <property type="evidence" value="ECO:0007669"/>
    <property type="project" value="InterPro"/>
</dbReference>
<keyword evidence="6" id="KW-0731">Sigma factor</keyword>
<keyword evidence="8" id="KW-0804">Transcription</keyword>
<keyword evidence="7" id="KW-0238">DNA-binding</keyword>
<proteinExistence type="inferred from homology"/>
<protein>
    <submittedName>
        <fullName evidence="11">RNA polymerase, sigma 54 subunit, RpoN/SigL</fullName>
    </submittedName>
</protein>
<gene>
    <name evidence="11" type="ORF">SAMN02746011_00635</name>
</gene>
<keyword evidence="4" id="KW-0548">Nucleotidyltransferase</keyword>
<evidence type="ECO:0000256" key="1">
    <source>
        <dbReference type="ARBA" id="ARBA00008798"/>
    </source>
</evidence>
<keyword evidence="12" id="KW-1185">Reference proteome</keyword>
<dbReference type="GO" id="GO:0001216">
    <property type="term" value="F:DNA-binding transcription activator activity"/>
    <property type="evidence" value="ECO:0007669"/>
    <property type="project" value="InterPro"/>
</dbReference>
<dbReference type="InterPro" id="IPR038709">
    <property type="entry name" value="RpoN_core-bd_sf"/>
</dbReference>
<evidence type="ECO:0000256" key="3">
    <source>
        <dbReference type="ARBA" id="ARBA00022679"/>
    </source>
</evidence>
<feature type="domain" description="RNA polymerase sigma factor 54 DNA-binding" evidence="9">
    <location>
        <begin position="285"/>
        <end position="430"/>
    </location>
</feature>
<dbReference type="PROSITE" id="PS50044">
    <property type="entry name" value="SIGMA54_3"/>
    <property type="match status" value="1"/>
</dbReference>
<name>A0A1T4KA85_9LACT</name>
<comment type="similarity">
    <text evidence="1">Belongs to the sigma-54 factor family.</text>
</comment>
<dbReference type="PRINTS" id="PR00045">
    <property type="entry name" value="SIGMA54FCT"/>
</dbReference>
<dbReference type="EMBL" id="FUWO01000004">
    <property type="protein sequence ID" value="SJZ39319.1"/>
    <property type="molecule type" value="Genomic_DNA"/>
</dbReference>
<dbReference type="GO" id="GO:0000428">
    <property type="term" value="C:DNA-directed RNA polymerase complex"/>
    <property type="evidence" value="ECO:0007669"/>
    <property type="project" value="UniProtKB-KW"/>
</dbReference>
<evidence type="ECO:0000256" key="8">
    <source>
        <dbReference type="ARBA" id="ARBA00023163"/>
    </source>
</evidence>
<dbReference type="Gene3D" id="1.10.10.1330">
    <property type="entry name" value="RNA polymerase sigma-54 factor, core-binding domain"/>
    <property type="match status" value="1"/>
</dbReference>
<evidence type="ECO:0000313" key="11">
    <source>
        <dbReference type="EMBL" id="SJZ39319.1"/>
    </source>
</evidence>
<dbReference type="InterPro" id="IPR007046">
    <property type="entry name" value="RNA_pol_sigma_54_core-bd"/>
</dbReference>
<dbReference type="InterPro" id="IPR000394">
    <property type="entry name" value="RNA_pol_sigma_54"/>
</dbReference>
<dbReference type="GO" id="GO:0003677">
    <property type="term" value="F:DNA binding"/>
    <property type="evidence" value="ECO:0007669"/>
    <property type="project" value="UniProtKB-KW"/>
</dbReference>
<evidence type="ECO:0000256" key="6">
    <source>
        <dbReference type="ARBA" id="ARBA00023082"/>
    </source>
</evidence>
<evidence type="ECO:0000256" key="2">
    <source>
        <dbReference type="ARBA" id="ARBA00022478"/>
    </source>
</evidence>
<dbReference type="Pfam" id="PF04552">
    <property type="entry name" value="Sigma54_DBD"/>
    <property type="match status" value="1"/>
</dbReference>
<evidence type="ECO:0000256" key="4">
    <source>
        <dbReference type="ARBA" id="ARBA00022695"/>
    </source>
</evidence>
<feature type="domain" description="RNA polymerase sigma factor 54 core-binding" evidence="10">
    <location>
        <begin position="92"/>
        <end position="271"/>
    </location>
</feature>
<dbReference type="InterPro" id="IPR007634">
    <property type="entry name" value="RNA_pol_sigma_54_DNA-bd"/>
</dbReference>
<dbReference type="PANTHER" id="PTHR32248:SF4">
    <property type="entry name" value="RNA POLYMERASE SIGMA-54 FACTOR"/>
    <property type="match status" value="1"/>
</dbReference>
<dbReference type="STRING" id="1121925.SAMN02746011_00635"/>
<dbReference type="PANTHER" id="PTHR32248">
    <property type="entry name" value="RNA POLYMERASE SIGMA-54 FACTOR"/>
    <property type="match status" value="1"/>
</dbReference>
<dbReference type="RefSeq" id="WP_078755457.1">
    <property type="nucleotide sequence ID" value="NZ_FUWO01000004.1"/>
</dbReference>
<accession>A0A1T4KA85</accession>
<evidence type="ECO:0000259" key="10">
    <source>
        <dbReference type="Pfam" id="PF04963"/>
    </source>
</evidence>
<keyword evidence="3" id="KW-0808">Transferase</keyword>
<reference evidence="12" key="1">
    <citation type="submission" date="2017-02" db="EMBL/GenBank/DDBJ databases">
        <authorList>
            <person name="Varghese N."/>
            <person name="Submissions S."/>
        </authorList>
    </citation>
    <scope>NUCLEOTIDE SEQUENCE [LARGE SCALE GENOMIC DNA]</scope>
    <source>
        <strain evidence="12">DSM 15739</strain>
    </source>
</reference>
<dbReference type="PIRSF" id="PIRSF000774">
    <property type="entry name" value="RpoN"/>
    <property type="match status" value="1"/>
</dbReference>